<comment type="caution">
    <text evidence="8">The sequence shown here is derived from an EMBL/GenBank/DDBJ whole genome shotgun (WGS) entry which is preliminary data.</text>
</comment>
<dbReference type="GO" id="GO:0000329">
    <property type="term" value="C:fungal-type vacuole membrane"/>
    <property type="evidence" value="ECO:0007669"/>
    <property type="project" value="TreeGrafter"/>
</dbReference>
<proteinExistence type="inferred from homology"/>
<dbReference type="PANTHER" id="PTHR10332:SF88">
    <property type="entry name" value="EQUILIBRATIVE NUCLEOSIDE TRANSPORTER 1, ISOFORM A"/>
    <property type="match status" value="1"/>
</dbReference>
<accession>A0A9P8ACN2</accession>
<evidence type="ECO:0000256" key="3">
    <source>
        <dbReference type="ARBA" id="ARBA00022448"/>
    </source>
</evidence>
<dbReference type="Pfam" id="PF01733">
    <property type="entry name" value="Nucleoside_tran"/>
    <property type="match status" value="1"/>
</dbReference>
<feature type="transmembrane region" description="Helical" evidence="7">
    <location>
        <begin position="188"/>
        <end position="211"/>
    </location>
</feature>
<dbReference type="GO" id="GO:0005886">
    <property type="term" value="C:plasma membrane"/>
    <property type="evidence" value="ECO:0007669"/>
    <property type="project" value="TreeGrafter"/>
</dbReference>
<evidence type="ECO:0000256" key="6">
    <source>
        <dbReference type="ARBA" id="ARBA00023136"/>
    </source>
</evidence>
<dbReference type="PANTHER" id="PTHR10332">
    <property type="entry name" value="EQUILIBRATIVE NUCLEOSIDE TRANSPORTER"/>
    <property type="match status" value="1"/>
</dbReference>
<keyword evidence="5 7" id="KW-1133">Transmembrane helix</keyword>
<feature type="transmembrane region" description="Helical" evidence="7">
    <location>
        <begin position="375"/>
        <end position="397"/>
    </location>
</feature>
<dbReference type="GO" id="GO:0034257">
    <property type="term" value="F:nicotinamide riboside transmembrane transporter activity"/>
    <property type="evidence" value="ECO:0007669"/>
    <property type="project" value="TreeGrafter"/>
</dbReference>
<evidence type="ECO:0000256" key="7">
    <source>
        <dbReference type="SAM" id="Phobius"/>
    </source>
</evidence>
<evidence type="ECO:0000256" key="4">
    <source>
        <dbReference type="ARBA" id="ARBA00022692"/>
    </source>
</evidence>
<dbReference type="Proteomes" id="UP001049176">
    <property type="component" value="Chromosome 2"/>
</dbReference>
<dbReference type="RefSeq" id="XP_043013128.1">
    <property type="nucleotide sequence ID" value="XM_043148529.1"/>
</dbReference>
<feature type="transmembrane region" description="Helical" evidence="7">
    <location>
        <begin position="342"/>
        <end position="363"/>
    </location>
</feature>
<protein>
    <recommendedName>
        <fullName evidence="10">Nucleoside transporter-domain-containing protein</fullName>
    </recommendedName>
</protein>
<sequence>MSSSPEALYHPIPQAPVASNPILLYRNNDSLDLEPEDEETEPPSPNIVADARIQGIYFVLGCAVLLPWNALITATPYFLSRLANTPLQSTFSSYLSITFTIAGFVFLAHATWTSKESSPSRQTIFSLLWLSLLCFLLTLSTLVDMAAGVFFAFVILNGIAQAAAGAYLQNSVIAVASRFGHTTVQATLAGQAAVAVAVSTVQLLSAAASLGSETKTETTSTSRDWEPEERAAFIFFALSTIFLLAAAAAQWWLVTLPQYHIIAGSLEAGRKDVHENGSFGETQTLVSEGRSDPAQGRARILRIAKTNIVYEIAAAYVFAVTLAVFPPITVSVKPTNPNIHPLLFTSVHFLVFGVGDFFSRYLCSFPRLLVWSARKLLALSLARTVFVVLFLMCNINRPSTSPPLINSDFLFMLILFAFGVSNGYVCSMCLMAAPSLEHNPRLKGKQEDIDVAATIAQFCLVGGLAVGSMASFAVRGIVCSCNPFTT</sequence>
<dbReference type="PRINTS" id="PR01130">
    <property type="entry name" value="DERENTRNSPRT"/>
</dbReference>
<feature type="transmembrane region" description="Helical" evidence="7">
    <location>
        <begin position="231"/>
        <end position="254"/>
    </location>
</feature>
<name>A0A9P8ACN2_9AGAR</name>
<reference evidence="8" key="1">
    <citation type="journal article" date="2021" name="Genome Biol. Evol.">
        <title>The assembled and annotated genome of the fairy-ring fungus Marasmius oreades.</title>
        <authorList>
            <person name="Hiltunen M."/>
            <person name="Ament-Velasquez S.L."/>
            <person name="Johannesson H."/>
        </authorList>
    </citation>
    <scope>NUCLEOTIDE SEQUENCE</scope>
    <source>
        <strain evidence="8">03SP1</strain>
    </source>
</reference>
<dbReference type="InterPro" id="IPR036259">
    <property type="entry name" value="MFS_trans_sf"/>
</dbReference>
<evidence type="ECO:0008006" key="10">
    <source>
        <dbReference type="Google" id="ProtNLM"/>
    </source>
</evidence>
<evidence type="ECO:0000313" key="8">
    <source>
        <dbReference type="EMBL" id="KAG7096658.1"/>
    </source>
</evidence>
<keyword evidence="4 7" id="KW-0812">Transmembrane</keyword>
<gene>
    <name evidence="8" type="ORF">E1B28_004073</name>
</gene>
<evidence type="ECO:0000256" key="1">
    <source>
        <dbReference type="ARBA" id="ARBA00004141"/>
    </source>
</evidence>
<dbReference type="SUPFAM" id="SSF103473">
    <property type="entry name" value="MFS general substrate transporter"/>
    <property type="match status" value="1"/>
</dbReference>
<dbReference type="PIRSF" id="PIRSF016379">
    <property type="entry name" value="ENT"/>
    <property type="match status" value="1"/>
</dbReference>
<feature type="transmembrane region" description="Helical" evidence="7">
    <location>
        <begin position="451"/>
        <end position="474"/>
    </location>
</feature>
<feature type="transmembrane region" description="Helical" evidence="7">
    <location>
        <begin position="56"/>
        <end position="79"/>
    </location>
</feature>
<evidence type="ECO:0000313" key="9">
    <source>
        <dbReference type="Proteomes" id="UP001049176"/>
    </source>
</evidence>
<dbReference type="AlphaFoldDB" id="A0A9P8ACN2"/>
<feature type="transmembrane region" description="Helical" evidence="7">
    <location>
        <begin position="124"/>
        <end position="143"/>
    </location>
</feature>
<dbReference type="OrthoDB" id="10261753at2759"/>
<dbReference type="KEGG" id="more:E1B28_004073"/>
<organism evidence="8 9">
    <name type="scientific">Marasmius oreades</name>
    <name type="common">fairy-ring Marasmius</name>
    <dbReference type="NCBI Taxonomy" id="181124"/>
    <lineage>
        <taxon>Eukaryota</taxon>
        <taxon>Fungi</taxon>
        <taxon>Dikarya</taxon>
        <taxon>Basidiomycota</taxon>
        <taxon>Agaricomycotina</taxon>
        <taxon>Agaricomycetes</taxon>
        <taxon>Agaricomycetidae</taxon>
        <taxon>Agaricales</taxon>
        <taxon>Marasmiineae</taxon>
        <taxon>Marasmiaceae</taxon>
        <taxon>Marasmius</taxon>
    </lineage>
</organism>
<dbReference type="EMBL" id="CM032182">
    <property type="protein sequence ID" value="KAG7096658.1"/>
    <property type="molecule type" value="Genomic_DNA"/>
</dbReference>
<evidence type="ECO:0000256" key="2">
    <source>
        <dbReference type="ARBA" id="ARBA00007965"/>
    </source>
</evidence>
<dbReference type="GO" id="GO:0015205">
    <property type="term" value="F:nucleobase transmembrane transporter activity"/>
    <property type="evidence" value="ECO:0007669"/>
    <property type="project" value="TreeGrafter"/>
</dbReference>
<evidence type="ECO:0000256" key="5">
    <source>
        <dbReference type="ARBA" id="ARBA00022989"/>
    </source>
</evidence>
<dbReference type="GeneID" id="66073149"/>
<feature type="transmembrane region" description="Helical" evidence="7">
    <location>
        <begin position="308"/>
        <end position="330"/>
    </location>
</feature>
<dbReference type="InterPro" id="IPR002259">
    <property type="entry name" value="Eqnu_transpt"/>
</dbReference>
<comment type="similarity">
    <text evidence="2">Belongs to the SLC29A/ENT transporter (TC 2.A.57) family.</text>
</comment>
<feature type="transmembrane region" description="Helical" evidence="7">
    <location>
        <begin position="91"/>
        <end position="112"/>
    </location>
</feature>
<keyword evidence="9" id="KW-1185">Reference proteome</keyword>
<feature type="transmembrane region" description="Helical" evidence="7">
    <location>
        <begin position="409"/>
        <end position="430"/>
    </location>
</feature>
<feature type="transmembrane region" description="Helical" evidence="7">
    <location>
        <begin position="149"/>
        <end position="168"/>
    </location>
</feature>
<comment type="subcellular location">
    <subcellularLocation>
        <location evidence="1">Membrane</location>
        <topology evidence="1">Multi-pass membrane protein</topology>
    </subcellularLocation>
</comment>
<keyword evidence="3" id="KW-0813">Transport</keyword>
<keyword evidence="6 7" id="KW-0472">Membrane</keyword>